<comment type="similarity">
    <text evidence="2">Belongs to the FAD-dependent oxidoreductase family.</text>
</comment>
<keyword evidence="3" id="KW-0285">Flavoprotein</keyword>
<evidence type="ECO:0000256" key="7">
    <source>
        <dbReference type="ARBA" id="ARBA00023002"/>
    </source>
</evidence>
<evidence type="ECO:0000256" key="2">
    <source>
        <dbReference type="ARBA" id="ARBA00006442"/>
    </source>
</evidence>
<dbReference type="PRINTS" id="PR00469">
    <property type="entry name" value="PNDRDTASEII"/>
</dbReference>
<feature type="region of interest" description="Disordered" evidence="10">
    <location>
        <begin position="1"/>
        <end position="44"/>
    </location>
</feature>
<dbReference type="Pfam" id="PF00355">
    <property type="entry name" value="Rieske"/>
    <property type="match status" value="1"/>
</dbReference>
<keyword evidence="7" id="KW-0560">Oxidoreductase</keyword>
<dbReference type="PANTHER" id="PTHR43557:SF2">
    <property type="entry name" value="RIESKE DOMAIN-CONTAINING PROTEIN-RELATED"/>
    <property type="match status" value="1"/>
</dbReference>
<keyword evidence="6" id="KW-0274">FAD</keyword>
<name>A0A8S1GU18_9PELO</name>
<evidence type="ECO:0000259" key="11">
    <source>
        <dbReference type="PROSITE" id="PS51296"/>
    </source>
</evidence>
<dbReference type="PRINTS" id="PR00368">
    <property type="entry name" value="FADPNR"/>
</dbReference>
<dbReference type="SUPFAM" id="SSF55424">
    <property type="entry name" value="FAD/NAD-linked reductases, dimerisation (C-terminal) domain"/>
    <property type="match status" value="1"/>
</dbReference>
<keyword evidence="13" id="KW-1185">Reference proteome</keyword>
<evidence type="ECO:0000256" key="8">
    <source>
        <dbReference type="ARBA" id="ARBA00023004"/>
    </source>
</evidence>
<dbReference type="Gene3D" id="2.102.10.10">
    <property type="entry name" value="Rieske [2Fe-2S] iron-sulphur domain"/>
    <property type="match status" value="1"/>
</dbReference>
<proteinExistence type="inferred from homology"/>
<evidence type="ECO:0000256" key="5">
    <source>
        <dbReference type="ARBA" id="ARBA00022723"/>
    </source>
</evidence>
<evidence type="ECO:0000256" key="3">
    <source>
        <dbReference type="ARBA" id="ARBA00022630"/>
    </source>
</evidence>
<evidence type="ECO:0000256" key="6">
    <source>
        <dbReference type="ARBA" id="ARBA00022827"/>
    </source>
</evidence>
<comment type="cofactor">
    <cofactor evidence="1">
        <name>FAD</name>
        <dbReference type="ChEBI" id="CHEBI:57692"/>
    </cofactor>
</comment>
<sequence length="622" mass="67172">MPGGPGWPGSARLVRGPARHSPGPRPFPRPGPSPRGLLPENKAQSPACRTSLPIAKRIWMTSVLLRLLRFPLSAGQSRMLCCPPPVGPDTALDDSPIVEQVIGKAADVPPGSKKMFEVNERKILVINDSGRLFAINGLCSHYNFPLDGGAYSKGRIRCPLHGACFNVATGDIEDYPGFDSLHTFNVSDKNGDLVIKTTEKRLSNDRRTRTMPTLKKCEDIPIVVIGSGPAAATFIEHSRLNGLATPILVISEESFTPYDRVLCSKKPSAGGKDIALRDDAYYAERRVKFLLETSVTGVDTNGRQLKLSNGEKQIYSKLVIATGGNVRKLTVPGADLKNVHYLRKVQEGNAIAEGTTGKNVVCIGASFIGMEIASSIKDQAASVTVIATGEEPLPVFGPEVGRGIRKKFEERGVKFYTNAKVVALKGSGDAVSHVVLSSGEEVPAEVVVVGIGVTPATEFLKGSKIEINKQGYIPVDKHFRTNVDYVYAIGDVVSFPLPLWNVESLNIQHFQTAQAHGQNLGYSIVGKPQPGPIVPYFWSLFFFAFGLKFSGCSVGSDATITHGDTDGDFVKYYLKNDKVVAVASAGPSIACPEFSELFKRGIAITKADVEKNTKDEWANYLD</sequence>
<comment type="caution">
    <text evidence="12">The sequence shown here is derived from an EMBL/GenBank/DDBJ whole genome shotgun (WGS) entry which is preliminary data.</text>
</comment>
<dbReference type="GO" id="GO:0016651">
    <property type="term" value="F:oxidoreductase activity, acting on NAD(P)H"/>
    <property type="evidence" value="ECO:0007669"/>
    <property type="project" value="TreeGrafter"/>
</dbReference>
<organism evidence="12 13">
    <name type="scientific">Caenorhabditis auriculariae</name>
    <dbReference type="NCBI Taxonomy" id="2777116"/>
    <lineage>
        <taxon>Eukaryota</taxon>
        <taxon>Metazoa</taxon>
        <taxon>Ecdysozoa</taxon>
        <taxon>Nematoda</taxon>
        <taxon>Chromadorea</taxon>
        <taxon>Rhabditida</taxon>
        <taxon>Rhabditina</taxon>
        <taxon>Rhabditomorpha</taxon>
        <taxon>Rhabditoidea</taxon>
        <taxon>Rhabditidae</taxon>
        <taxon>Peloderinae</taxon>
        <taxon>Caenorhabditis</taxon>
    </lineage>
</organism>
<reference evidence="12" key="1">
    <citation type="submission" date="2020-10" db="EMBL/GenBank/DDBJ databases">
        <authorList>
            <person name="Kikuchi T."/>
        </authorList>
    </citation>
    <scope>NUCLEOTIDE SEQUENCE</scope>
    <source>
        <strain evidence="12">NKZ352</strain>
    </source>
</reference>
<dbReference type="EMBL" id="CAJGYM010000005">
    <property type="protein sequence ID" value="CAD6186915.1"/>
    <property type="molecule type" value="Genomic_DNA"/>
</dbReference>
<dbReference type="AlphaFoldDB" id="A0A8S1GU18"/>
<dbReference type="GO" id="GO:0046872">
    <property type="term" value="F:metal ion binding"/>
    <property type="evidence" value="ECO:0007669"/>
    <property type="project" value="UniProtKB-KW"/>
</dbReference>
<dbReference type="PROSITE" id="PS51296">
    <property type="entry name" value="RIESKE"/>
    <property type="match status" value="1"/>
</dbReference>
<dbReference type="Gene3D" id="3.50.50.60">
    <property type="entry name" value="FAD/NAD(P)-binding domain"/>
    <property type="match status" value="2"/>
</dbReference>
<dbReference type="InterPro" id="IPR036188">
    <property type="entry name" value="FAD/NAD-bd_sf"/>
</dbReference>
<dbReference type="Pfam" id="PF07992">
    <property type="entry name" value="Pyr_redox_2"/>
    <property type="match status" value="1"/>
</dbReference>
<dbReference type="InterPro" id="IPR036922">
    <property type="entry name" value="Rieske_2Fe-2S_sf"/>
</dbReference>
<dbReference type="InterPro" id="IPR023753">
    <property type="entry name" value="FAD/NAD-binding_dom"/>
</dbReference>
<dbReference type="PANTHER" id="PTHR43557">
    <property type="entry name" value="APOPTOSIS-INDUCING FACTOR 1"/>
    <property type="match status" value="1"/>
</dbReference>
<dbReference type="SUPFAM" id="SSF51905">
    <property type="entry name" value="FAD/NAD(P)-binding domain"/>
    <property type="match status" value="1"/>
</dbReference>
<keyword evidence="4" id="KW-0001">2Fe-2S</keyword>
<evidence type="ECO:0000313" key="13">
    <source>
        <dbReference type="Proteomes" id="UP000835052"/>
    </source>
</evidence>
<dbReference type="InterPro" id="IPR050446">
    <property type="entry name" value="FAD-oxidoreductase/Apoptosis"/>
</dbReference>
<dbReference type="InterPro" id="IPR017941">
    <property type="entry name" value="Rieske_2Fe-2S"/>
</dbReference>
<evidence type="ECO:0000313" key="12">
    <source>
        <dbReference type="EMBL" id="CAD6186915.1"/>
    </source>
</evidence>
<evidence type="ECO:0000256" key="10">
    <source>
        <dbReference type="SAM" id="MobiDB-lite"/>
    </source>
</evidence>
<feature type="domain" description="Rieske" evidence="11">
    <location>
        <begin position="100"/>
        <end position="195"/>
    </location>
</feature>
<evidence type="ECO:0000256" key="4">
    <source>
        <dbReference type="ARBA" id="ARBA00022714"/>
    </source>
</evidence>
<keyword evidence="8" id="KW-0408">Iron</keyword>
<dbReference type="FunFam" id="2.102.10.10:FF:000003">
    <property type="entry name" value="apoptosis-inducing factor 3 isoform X2"/>
    <property type="match status" value="1"/>
</dbReference>
<dbReference type="SUPFAM" id="SSF50022">
    <property type="entry name" value="ISP domain"/>
    <property type="match status" value="1"/>
</dbReference>
<dbReference type="Gene3D" id="3.30.390.30">
    <property type="match status" value="1"/>
</dbReference>
<evidence type="ECO:0000256" key="1">
    <source>
        <dbReference type="ARBA" id="ARBA00001974"/>
    </source>
</evidence>
<keyword evidence="5" id="KW-0479">Metal-binding</keyword>
<dbReference type="OrthoDB" id="5840486at2759"/>
<dbReference type="GO" id="GO:0005737">
    <property type="term" value="C:cytoplasm"/>
    <property type="evidence" value="ECO:0007669"/>
    <property type="project" value="TreeGrafter"/>
</dbReference>
<keyword evidence="9" id="KW-0411">Iron-sulfur</keyword>
<accession>A0A8S1GU18</accession>
<evidence type="ECO:0000256" key="9">
    <source>
        <dbReference type="ARBA" id="ARBA00023014"/>
    </source>
</evidence>
<dbReference type="GO" id="GO:0051537">
    <property type="term" value="F:2 iron, 2 sulfur cluster binding"/>
    <property type="evidence" value="ECO:0007669"/>
    <property type="project" value="UniProtKB-KW"/>
</dbReference>
<dbReference type="InterPro" id="IPR016156">
    <property type="entry name" value="FAD/NAD-linked_Rdtase_dimer_sf"/>
</dbReference>
<gene>
    <name evidence="12" type="ORF">CAUJ_LOCUS2834</name>
</gene>
<feature type="compositionally biased region" description="Pro residues" evidence="10">
    <location>
        <begin position="23"/>
        <end position="33"/>
    </location>
</feature>
<protein>
    <recommendedName>
        <fullName evidence="11">Rieske domain-containing protein</fullName>
    </recommendedName>
</protein>
<dbReference type="Proteomes" id="UP000835052">
    <property type="component" value="Unassembled WGS sequence"/>
</dbReference>